<name>A0A369IDG8_9BACT</name>
<dbReference type="Proteomes" id="UP000253141">
    <property type="component" value="Unassembled WGS sequence"/>
</dbReference>
<keyword evidence="2" id="KW-0808">Transferase</keyword>
<proteinExistence type="predicted"/>
<organism evidence="2 3">
    <name type="scientific">Runella aurantiaca</name>
    <dbReference type="NCBI Taxonomy" id="2282308"/>
    <lineage>
        <taxon>Bacteria</taxon>
        <taxon>Pseudomonadati</taxon>
        <taxon>Bacteroidota</taxon>
        <taxon>Cytophagia</taxon>
        <taxon>Cytophagales</taxon>
        <taxon>Spirosomataceae</taxon>
        <taxon>Runella</taxon>
    </lineage>
</organism>
<evidence type="ECO:0000259" key="1">
    <source>
        <dbReference type="Pfam" id="PF13524"/>
    </source>
</evidence>
<evidence type="ECO:0000313" key="2">
    <source>
        <dbReference type="EMBL" id="RDB07819.1"/>
    </source>
</evidence>
<dbReference type="EMBL" id="QPIW01000001">
    <property type="protein sequence ID" value="RDB07819.1"/>
    <property type="molecule type" value="Genomic_DNA"/>
</dbReference>
<dbReference type="AlphaFoldDB" id="A0A369IDG8"/>
<reference evidence="2 3" key="1">
    <citation type="submission" date="2018-07" db="EMBL/GenBank/DDBJ databases">
        <title>Genome analysis of Runella aurantiaca.</title>
        <authorList>
            <person name="Yang X."/>
        </authorList>
    </citation>
    <scope>NUCLEOTIDE SEQUENCE [LARGE SCALE GENOMIC DNA]</scope>
    <source>
        <strain evidence="2 3">YX9</strain>
    </source>
</reference>
<feature type="domain" description="Spore protein YkvP/CgeB glycosyl transferase-like" evidence="1">
    <location>
        <begin position="286"/>
        <end position="378"/>
    </location>
</feature>
<comment type="caution">
    <text evidence="2">The sequence shown here is derived from an EMBL/GenBank/DDBJ whole genome shotgun (WGS) entry which is preliminary data.</text>
</comment>
<gene>
    <name evidence="2" type="ORF">DVG78_01835</name>
</gene>
<sequence>MNCEINNMAKILFSAFSNVTWTPEKHLDSFVEGFIRSLARSGNEVLNIRTNDFVKHPITSKLIPFIDKAELQKKIKDFNPDLIITFNNSFPFEEVVSETNCPIALYVADGPDFFAFKDLISKYADRYHFFKMNENIYNTLLRSFPNINPDRFFDFGYATDFNAREVEQNINISFLGSIPNYTHQLVHYFQRKKSNALKDDFFKEFNNFKNDVFSKINVDLPDFHDHMRIETLAVFLITTKDRFFTLSALSDLGLVIKGYETICEAGMYNYELLNSYVFDLCVSIDQSENFYNQSKISMNLPNARATDGFSWRVPDILSSNSVLLSPRTNELKKLMEGYIDLPMYESPSEAREIAQKLLKDPVWRKDISLASQQMIRDKCKFEDKFKVMEDHFNINLTRNTTAAEVKELPVVNIAGLKYDSISKLRKYIAPYLSPELKMLIKRFIH</sequence>
<accession>A0A369IDG8</accession>
<dbReference type="GO" id="GO:0016740">
    <property type="term" value="F:transferase activity"/>
    <property type="evidence" value="ECO:0007669"/>
    <property type="project" value="UniProtKB-KW"/>
</dbReference>
<protein>
    <submittedName>
        <fullName evidence="2">Glycosyltransferase family 1 protein</fullName>
    </submittedName>
</protein>
<keyword evidence="3" id="KW-1185">Reference proteome</keyword>
<evidence type="ECO:0000313" key="3">
    <source>
        <dbReference type="Proteomes" id="UP000253141"/>
    </source>
</evidence>
<dbReference type="Pfam" id="PF13524">
    <property type="entry name" value="Glyco_trans_1_2"/>
    <property type="match status" value="1"/>
</dbReference>
<dbReference type="InterPro" id="IPR055259">
    <property type="entry name" value="YkvP/CgeB_Glyco_trans-like"/>
</dbReference>